<evidence type="ECO:0000313" key="3">
    <source>
        <dbReference type="Proteomes" id="UP001431783"/>
    </source>
</evidence>
<sequence length="101" mass="10632">MGSYAEVRGSFMNLISQVLNSVQQSSRPGSSGRVSPAMYLQIKFCRESKGNVHTRSPCDLIQSCGAMFGPVHLSSPRVARPSGTALQVLPGPGSRGAPPTT</sequence>
<accession>A0AAW1VCW5</accession>
<dbReference type="Proteomes" id="UP001431783">
    <property type="component" value="Unassembled WGS sequence"/>
</dbReference>
<feature type="region of interest" description="Disordered" evidence="1">
    <location>
        <begin position="82"/>
        <end position="101"/>
    </location>
</feature>
<dbReference type="EMBL" id="JARQZJ010000148">
    <property type="protein sequence ID" value="KAK9893093.1"/>
    <property type="molecule type" value="Genomic_DNA"/>
</dbReference>
<organism evidence="2 3">
    <name type="scientific">Henosepilachna vigintioctopunctata</name>
    <dbReference type="NCBI Taxonomy" id="420089"/>
    <lineage>
        <taxon>Eukaryota</taxon>
        <taxon>Metazoa</taxon>
        <taxon>Ecdysozoa</taxon>
        <taxon>Arthropoda</taxon>
        <taxon>Hexapoda</taxon>
        <taxon>Insecta</taxon>
        <taxon>Pterygota</taxon>
        <taxon>Neoptera</taxon>
        <taxon>Endopterygota</taxon>
        <taxon>Coleoptera</taxon>
        <taxon>Polyphaga</taxon>
        <taxon>Cucujiformia</taxon>
        <taxon>Coccinelloidea</taxon>
        <taxon>Coccinellidae</taxon>
        <taxon>Epilachninae</taxon>
        <taxon>Epilachnini</taxon>
        <taxon>Henosepilachna</taxon>
    </lineage>
</organism>
<evidence type="ECO:0000256" key="1">
    <source>
        <dbReference type="SAM" id="MobiDB-lite"/>
    </source>
</evidence>
<proteinExistence type="predicted"/>
<protein>
    <submittedName>
        <fullName evidence="2">Uncharacterized protein</fullName>
    </submittedName>
</protein>
<evidence type="ECO:0000313" key="2">
    <source>
        <dbReference type="EMBL" id="KAK9893093.1"/>
    </source>
</evidence>
<keyword evidence="3" id="KW-1185">Reference proteome</keyword>
<dbReference type="AlphaFoldDB" id="A0AAW1VCW5"/>
<gene>
    <name evidence="2" type="ORF">WA026_023718</name>
</gene>
<comment type="caution">
    <text evidence="2">The sequence shown here is derived from an EMBL/GenBank/DDBJ whole genome shotgun (WGS) entry which is preliminary data.</text>
</comment>
<reference evidence="2 3" key="1">
    <citation type="submission" date="2023-03" db="EMBL/GenBank/DDBJ databases">
        <title>Genome insight into feeding habits of ladybird beetles.</title>
        <authorList>
            <person name="Li H.-S."/>
            <person name="Huang Y.-H."/>
            <person name="Pang H."/>
        </authorList>
    </citation>
    <scope>NUCLEOTIDE SEQUENCE [LARGE SCALE GENOMIC DNA]</scope>
    <source>
        <strain evidence="2">SYSU_2023b</strain>
        <tissue evidence="2">Whole body</tissue>
    </source>
</reference>
<name>A0AAW1VCW5_9CUCU</name>